<dbReference type="InterPro" id="IPR000120">
    <property type="entry name" value="Amidase"/>
</dbReference>
<sequence length="499" mass="52463">MATEPCDLTATEARRLIGRKALSPVELLESCLARTAAVNPAVNAMVALDAERARVAAKAAEQAVMTGESLGPLHGLPVGIKDLDETAGLRTTYGSPIFADFVPEQDCGMVARIRAAGGIVIGKTNTPEFGAGANTRNRVYGATGNPFDNTRSAAGSSGGSAVALATGMAPLCTGSDTGGSLRNPAAFSGIVGYRPSPGLVPSEKRPHGWSPLPVLGPMARNMADACLLLSAMVSDDARDPLAYTLHARPVRGEAGLFHPPRSIDLAGLRLAFSEDFGQAPTEQLIRRAFRQRVAAIAPLFRSAEAAHPDCSGGDEAFEVLRAQGMLTAHGEKVRTRPQDCGPNIIANVEEGLRYSLVDAARAAASQTRIYRDFQRFFAEHDVLVTPAITISPRNWRELYPAEIDGQPTRTYFHWLALAYYVTLAGHPAVSLPLGIDERGMPFGLQIVGPRGGDAFVLGVATALEQALAGDAVLGRPLPDPAALRAAAPIAGMEGFLGFG</sequence>
<dbReference type="GO" id="GO:0003824">
    <property type="term" value="F:catalytic activity"/>
    <property type="evidence" value="ECO:0007669"/>
    <property type="project" value="InterPro"/>
</dbReference>
<dbReference type="Proteomes" id="UP000600101">
    <property type="component" value="Unassembled WGS sequence"/>
</dbReference>
<feature type="domain" description="Amidase" evidence="1">
    <location>
        <begin position="26"/>
        <end position="457"/>
    </location>
</feature>
<dbReference type="PANTHER" id="PTHR11895">
    <property type="entry name" value="TRANSAMIDASE"/>
    <property type="match status" value="1"/>
</dbReference>
<dbReference type="EMBL" id="JACOMF010000014">
    <property type="protein sequence ID" value="MBC4016308.1"/>
    <property type="molecule type" value="Genomic_DNA"/>
</dbReference>
<dbReference type="RefSeq" id="WP_186771155.1">
    <property type="nucleotide sequence ID" value="NZ_JACOMF010000014.1"/>
</dbReference>
<evidence type="ECO:0000313" key="3">
    <source>
        <dbReference type="Proteomes" id="UP000600101"/>
    </source>
</evidence>
<protein>
    <submittedName>
        <fullName evidence="2">Amidase</fullName>
    </submittedName>
</protein>
<dbReference type="Gene3D" id="3.90.1300.10">
    <property type="entry name" value="Amidase signature (AS) domain"/>
    <property type="match status" value="1"/>
</dbReference>
<reference evidence="2" key="1">
    <citation type="submission" date="2020-08" db="EMBL/GenBank/DDBJ databases">
        <authorList>
            <person name="Hu Y."/>
            <person name="Nguyen S.V."/>
            <person name="Li F."/>
            <person name="Fanning S."/>
        </authorList>
    </citation>
    <scope>NUCLEOTIDE SEQUENCE</scope>
    <source>
        <strain evidence="2">SYSU D8009</strain>
    </source>
</reference>
<dbReference type="PANTHER" id="PTHR11895:SF76">
    <property type="entry name" value="INDOLEACETAMIDE HYDROLASE"/>
    <property type="match status" value="1"/>
</dbReference>
<proteinExistence type="predicted"/>
<dbReference type="AlphaFoldDB" id="A0A9X0R0N2"/>
<evidence type="ECO:0000313" key="2">
    <source>
        <dbReference type="EMBL" id="MBC4016308.1"/>
    </source>
</evidence>
<gene>
    <name evidence="2" type="ORF">H7965_13365</name>
</gene>
<keyword evidence="3" id="KW-1185">Reference proteome</keyword>
<organism evidence="2 3">
    <name type="scientific">Siccirubricoccus deserti</name>
    <dbReference type="NCBI Taxonomy" id="2013562"/>
    <lineage>
        <taxon>Bacteria</taxon>
        <taxon>Pseudomonadati</taxon>
        <taxon>Pseudomonadota</taxon>
        <taxon>Alphaproteobacteria</taxon>
        <taxon>Acetobacterales</taxon>
        <taxon>Roseomonadaceae</taxon>
        <taxon>Siccirubricoccus</taxon>
    </lineage>
</organism>
<dbReference type="InterPro" id="IPR023631">
    <property type="entry name" value="Amidase_dom"/>
</dbReference>
<dbReference type="Pfam" id="PF01425">
    <property type="entry name" value="Amidase"/>
    <property type="match status" value="1"/>
</dbReference>
<accession>A0A9X0R0N2</accession>
<comment type="caution">
    <text evidence="2">The sequence shown here is derived from an EMBL/GenBank/DDBJ whole genome shotgun (WGS) entry which is preliminary data.</text>
</comment>
<dbReference type="SUPFAM" id="SSF75304">
    <property type="entry name" value="Amidase signature (AS) enzymes"/>
    <property type="match status" value="1"/>
</dbReference>
<name>A0A9X0R0N2_9PROT</name>
<evidence type="ECO:0000259" key="1">
    <source>
        <dbReference type="Pfam" id="PF01425"/>
    </source>
</evidence>
<dbReference type="InterPro" id="IPR036928">
    <property type="entry name" value="AS_sf"/>
</dbReference>